<evidence type="ECO:0000256" key="4">
    <source>
        <dbReference type="ARBA" id="ARBA00023136"/>
    </source>
</evidence>
<dbReference type="EMBL" id="JARBJD010000125">
    <property type="protein sequence ID" value="KAK2951032.1"/>
    <property type="molecule type" value="Genomic_DNA"/>
</dbReference>
<feature type="transmembrane region" description="Helical" evidence="6">
    <location>
        <begin position="249"/>
        <end position="271"/>
    </location>
</feature>
<feature type="transmembrane region" description="Helical" evidence="6">
    <location>
        <begin position="109"/>
        <end position="130"/>
    </location>
</feature>
<evidence type="ECO:0000256" key="3">
    <source>
        <dbReference type="ARBA" id="ARBA00022989"/>
    </source>
</evidence>
<evidence type="ECO:0000256" key="5">
    <source>
        <dbReference type="SAM" id="MobiDB-lite"/>
    </source>
</evidence>
<protein>
    <submittedName>
        <fullName evidence="8">Cation-chloride cotransporter</fullName>
    </submittedName>
</protein>
<feature type="transmembrane region" description="Helical" evidence="6">
    <location>
        <begin position="448"/>
        <end position="466"/>
    </location>
</feature>
<feature type="transmembrane region" description="Helical" evidence="6">
    <location>
        <begin position="27"/>
        <end position="47"/>
    </location>
</feature>
<dbReference type="InterPro" id="IPR004841">
    <property type="entry name" value="AA-permease/SLC12A_dom"/>
</dbReference>
<dbReference type="Proteomes" id="UP001281761">
    <property type="component" value="Unassembled WGS sequence"/>
</dbReference>
<dbReference type="Pfam" id="PF00324">
    <property type="entry name" value="AA_permease"/>
    <property type="match status" value="1"/>
</dbReference>
<keyword evidence="3 6" id="KW-1133">Transmembrane helix</keyword>
<gene>
    <name evidence="8" type="ORF">BLNAU_13993</name>
</gene>
<evidence type="ECO:0000256" key="2">
    <source>
        <dbReference type="ARBA" id="ARBA00022692"/>
    </source>
</evidence>
<reference evidence="8 9" key="1">
    <citation type="journal article" date="2022" name="bioRxiv">
        <title>Genomics of Preaxostyla Flagellates Illuminates Evolutionary Transitions and the Path Towards Mitochondrial Loss.</title>
        <authorList>
            <person name="Novak L.V.F."/>
            <person name="Treitli S.C."/>
            <person name="Pyrih J."/>
            <person name="Halakuc P."/>
            <person name="Pipaliya S.V."/>
            <person name="Vacek V."/>
            <person name="Brzon O."/>
            <person name="Soukal P."/>
            <person name="Eme L."/>
            <person name="Dacks J.B."/>
            <person name="Karnkowska A."/>
            <person name="Elias M."/>
            <person name="Hampl V."/>
        </authorList>
    </citation>
    <scope>NUCLEOTIDE SEQUENCE [LARGE SCALE GENOMIC DNA]</scope>
    <source>
        <strain evidence="8">NAU3</strain>
        <tissue evidence="8">Gut</tissue>
    </source>
</reference>
<proteinExistence type="predicted"/>
<accession>A0ABQ9XI48</accession>
<feature type="transmembrane region" description="Helical" evidence="6">
    <location>
        <begin position="324"/>
        <end position="344"/>
    </location>
</feature>
<evidence type="ECO:0000256" key="6">
    <source>
        <dbReference type="SAM" id="Phobius"/>
    </source>
</evidence>
<feature type="transmembrane region" description="Helical" evidence="6">
    <location>
        <begin position="59"/>
        <end position="80"/>
    </location>
</feature>
<feature type="transmembrane region" description="Helical" evidence="6">
    <location>
        <begin position="412"/>
        <end position="436"/>
    </location>
</feature>
<dbReference type="Gene3D" id="1.20.1740.10">
    <property type="entry name" value="Amino acid/polyamine transporter I"/>
    <property type="match status" value="1"/>
</dbReference>
<comment type="subcellular location">
    <subcellularLocation>
        <location evidence="1">Membrane</location>
        <topology evidence="1">Multi-pass membrane protein</topology>
    </subcellularLocation>
</comment>
<dbReference type="InterPro" id="IPR004842">
    <property type="entry name" value="SLC12A_fam"/>
</dbReference>
<evidence type="ECO:0000256" key="1">
    <source>
        <dbReference type="ARBA" id="ARBA00004141"/>
    </source>
</evidence>
<feature type="transmembrane region" description="Helical" evidence="6">
    <location>
        <begin position="150"/>
        <end position="171"/>
    </location>
</feature>
<dbReference type="PANTHER" id="PTHR11827:SF72">
    <property type="entry name" value="GH08340P"/>
    <property type="match status" value="1"/>
</dbReference>
<organism evidence="8 9">
    <name type="scientific">Blattamonas nauphoetae</name>
    <dbReference type="NCBI Taxonomy" id="2049346"/>
    <lineage>
        <taxon>Eukaryota</taxon>
        <taxon>Metamonada</taxon>
        <taxon>Preaxostyla</taxon>
        <taxon>Oxymonadida</taxon>
        <taxon>Blattamonas</taxon>
    </lineage>
</organism>
<evidence type="ECO:0000259" key="7">
    <source>
        <dbReference type="Pfam" id="PF00324"/>
    </source>
</evidence>
<evidence type="ECO:0000313" key="9">
    <source>
        <dbReference type="Proteomes" id="UP001281761"/>
    </source>
</evidence>
<name>A0ABQ9XI48_9EUKA</name>
<feature type="domain" description="Amino acid permease/ SLC12A" evidence="7">
    <location>
        <begin position="38"/>
        <end position="509"/>
    </location>
</feature>
<keyword evidence="9" id="KW-1185">Reference proteome</keyword>
<evidence type="ECO:0000313" key="8">
    <source>
        <dbReference type="EMBL" id="KAK2951032.1"/>
    </source>
</evidence>
<feature type="transmembrane region" description="Helical" evidence="6">
    <location>
        <begin position="183"/>
        <end position="205"/>
    </location>
</feature>
<comment type="caution">
    <text evidence="8">The sequence shown here is derived from an EMBL/GenBank/DDBJ whole genome shotgun (WGS) entry which is preliminary data.</text>
</comment>
<keyword evidence="2 6" id="KW-0812">Transmembrane</keyword>
<feature type="compositionally biased region" description="Polar residues" evidence="5">
    <location>
        <begin position="1"/>
        <end position="13"/>
    </location>
</feature>
<keyword evidence="4 6" id="KW-0472">Membrane</keyword>
<feature type="transmembrane region" description="Helical" evidence="6">
    <location>
        <begin position="388"/>
        <end position="406"/>
    </location>
</feature>
<feature type="region of interest" description="Disordered" evidence="5">
    <location>
        <begin position="1"/>
        <end position="22"/>
    </location>
</feature>
<dbReference type="PANTHER" id="PTHR11827">
    <property type="entry name" value="SOLUTE CARRIER FAMILY 12, CATION COTRANSPORTERS"/>
    <property type="match status" value="1"/>
</dbReference>
<feature type="transmembrane region" description="Helical" evidence="6">
    <location>
        <begin position="283"/>
        <end position="304"/>
    </location>
</feature>
<sequence>MSNIEGQSPSSTIALDEPAPQPSRRQLGWLSGVFISVTLNMITVMYLEKFGELIGRAGIVLLTIILVFGVLMDVFTMLSVSEVIGTGEMKGGGTYFVLSRTLGIEMGGALGILMVLGLVFSASMNIVGITDLLQSTVSFFSPANTSVTPFGHYLSILFVQILVLVTCVIVVKMGAKAYEKTTMALFICLAALLVILLGAFCFVPAQTLPGLSPSGKPVQLNLTSFSSTTFASNLGSHFHDPTAESGMTFMRVVGVTMSLLANIFVGLNLSSELRNPQKDIPKGTFLSITICSLLFFLTAIILAARVPFSSLLADPMIMARITHPALIAIAVCLVSLSSILGAFITSSRVFMAIAQDDIFPFLSWFIKPSKRSSSSSDSTPKGPTPTRSLIFIACLVGTILLFLPLVDNITGLASFSALLSIICYFFVNFACFLHSSIDTPNWRSSFKYSSRFTALFGMALTASAAFVLSPTMLAIALVIFFLLALLLYFFNEGRTQDWGNVSQSLLFANSRRALLTLRSQPTGKFWTPNMLVFADASGLEIADKKKKKRTRKERFENVIMKQDQPAADLEPLVEEPTVTIPSEDKTMMQLCDALKESGTVIFASVVVPSLPTPAPPAALVSLNVDGLDKNTLQQAEDQTQAINIAIESMRLQAFPAVVVSETYRQGVQSLVLSAGIGGLRPNTAAFKFWEPRLPDIKMRSPAAFASAARFVGSLHDVVCAEQNFLLFRNMGQLEVPTKPSLRSRMRPQSKNKNPIARPFLDVWLTETDLLSPSLLPSGLLPTNPDSTFSWSASMALVFAFLLHKHPNWTEHKVRARLLVLRGESSSVDESALRREFDERLSVFLDDLRIPCERDVVVQSGRGVDTSEGFSLSHMKQHLTLVNTTITQLSSQTKLVFLPIDSRPPVDLSKLSEADCETLQLTADEGSSLPSAGFTSPTNASSHHHSSLFYPFLRTYGMEERQSLCRQLHVTLPSEYALFDQVEHQELQSKPSLQSHETVAPTQAVEIDGRMRERNAEEYYELVDGLTRELPPTILFFATGSIVTSEI</sequence>